<evidence type="ECO:0008006" key="9">
    <source>
        <dbReference type="Google" id="ProtNLM"/>
    </source>
</evidence>
<evidence type="ECO:0000313" key="8">
    <source>
        <dbReference type="Proteomes" id="UP000410492"/>
    </source>
</evidence>
<keyword evidence="8" id="KW-1185">Reference proteome</keyword>
<dbReference type="GO" id="GO:0005886">
    <property type="term" value="C:plasma membrane"/>
    <property type="evidence" value="ECO:0007669"/>
    <property type="project" value="UniProtKB-SubCell"/>
</dbReference>
<keyword evidence="3 6" id="KW-0812">Transmembrane</keyword>
<evidence type="ECO:0000256" key="6">
    <source>
        <dbReference type="SAM" id="Phobius"/>
    </source>
</evidence>
<keyword evidence="2" id="KW-1003">Cell membrane</keyword>
<evidence type="ECO:0000256" key="3">
    <source>
        <dbReference type="ARBA" id="ARBA00022692"/>
    </source>
</evidence>
<sequence>MSASALYIRISKAGVYHSKVANVMSCLEECGEFAFVACTYTVAVIRANRWNRFFEELKAFRELLNSAGQKYNCTETNTYHTLKLTLFLIIFIFVNVWDIFTTINDDIFMNISFRFFMLSQLLPVLLINRMMIVVKRRYGVLIKMLHTSSRTQIEDEKTTVKNINLLKALLKKCYFIVEAFNDIFGWMIFLISLTTSFTLLSCLLWLFARNNRPGISYPTPISFAGDDVICTISIVIMYL</sequence>
<feature type="non-terminal residue" evidence="7">
    <location>
        <position position="239"/>
    </location>
</feature>
<feature type="transmembrane region" description="Helical" evidence="6">
    <location>
        <begin position="107"/>
        <end position="127"/>
    </location>
</feature>
<reference evidence="7 8" key="1">
    <citation type="submission" date="2019-01" db="EMBL/GenBank/DDBJ databases">
        <authorList>
            <person name="Sayadi A."/>
        </authorList>
    </citation>
    <scope>NUCLEOTIDE SEQUENCE [LARGE SCALE GENOMIC DNA]</scope>
</reference>
<comment type="subcellular location">
    <subcellularLocation>
        <location evidence="1">Cell membrane</location>
        <topology evidence="1">Multi-pass membrane protein</topology>
    </subcellularLocation>
</comment>
<keyword evidence="4 6" id="KW-1133">Transmembrane helix</keyword>
<dbReference type="EMBL" id="CAACVG010009207">
    <property type="protein sequence ID" value="VEN52574.1"/>
    <property type="molecule type" value="Genomic_DNA"/>
</dbReference>
<dbReference type="InterPro" id="IPR013604">
    <property type="entry name" value="7TM_chemorcpt"/>
</dbReference>
<dbReference type="Proteomes" id="UP000410492">
    <property type="component" value="Unassembled WGS sequence"/>
</dbReference>
<evidence type="ECO:0000256" key="5">
    <source>
        <dbReference type="ARBA" id="ARBA00023136"/>
    </source>
</evidence>
<protein>
    <recommendedName>
        <fullName evidence="9">Gustatory receptor</fullName>
    </recommendedName>
</protein>
<dbReference type="Pfam" id="PF08395">
    <property type="entry name" value="7tm_7"/>
    <property type="match status" value="1"/>
</dbReference>
<proteinExistence type="predicted"/>
<dbReference type="OrthoDB" id="6748730at2759"/>
<name>A0A653CZQ5_CALMS</name>
<organism evidence="7 8">
    <name type="scientific">Callosobruchus maculatus</name>
    <name type="common">Southern cowpea weevil</name>
    <name type="synonym">Pulse bruchid</name>
    <dbReference type="NCBI Taxonomy" id="64391"/>
    <lineage>
        <taxon>Eukaryota</taxon>
        <taxon>Metazoa</taxon>
        <taxon>Ecdysozoa</taxon>
        <taxon>Arthropoda</taxon>
        <taxon>Hexapoda</taxon>
        <taxon>Insecta</taxon>
        <taxon>Pterygota</taxon>
        <taxon>Neoptera</taxon>
        <taxon>Endopterygota</taxon>
        <taxon>Coleoptera</taxon>
        <taxon>Polyphaga</taxon>
        <taxon>Cucujiformia</taxon>
        <taxon>Chrysomeloidea</taxon>
        <taxon>Chrysomelidae</taxon>
        <taxon>Bruchinae</taxon>
        <taxon>Bruchini</taxon>
        <taxon>Callosobruchus</taxon>
    </lineage>
</organism>
<evidence type="ECO:0000256" key="2">
    <source>
        <dbReference type="ARBA" id="ARBA00022475"/>
    </source>
</evidence>
<evidence type="ECO:0000313" key="7">
    <source>
        <dbReference type="EMBL" id="VEN52574.1"/>
    </source>
</evidence>
<feature type="transmembrane region" description="Helical" evidence="6">
    <location>
        <begin position="184"/>
        <end position="208"/>
    </location>
</feature>
<evidence type="ECO:0000256" key="1">
    <source>
        <dbReference type="ARBA" id="ARBA00004651"/>
    </source>
</evidence>
<gene>
    <name evidence="7" type="ORF">CALMAC_LOCUS12646</name>
</gene>
<accession>A0A653CZQ5</accession>
<feature type="transmembrane region" description="Helical" evidence="6">
    <location>
        <begin position="84"/>
        <end position="101"/>
    </location>
</feature>
<evidence type="ECO:0000256" key="4">
    <source>
        <dbReference type="ARBA" id="ARBA00022989"/>
    </source>
</evidence>
<keyword evidence="5 6" id="KW-0472">Membrane</keyword>
<dbReference type="AlphaFoldDB" id="A0A653CZQ5"/>
<dbReference type="GO" id="GO:0050909">
    <property type="term" value="P:sensory perception of taste"/>
    <property type="evidence" value="ECO:0007669"/>
    <property type="project" value="InterPro"/>
</dbReference>